<reference evidence="3 4" key="1">
    <citation type="journal article" date="2012" name="Science">
        <title>The Paleozoic origin of enzymatic lignin decomposition reconstructed from 31 fungal genomes.</title>
        <authorList>
            <person name="Floudas D."/>
            <person name="Binder M."/>
            <person name="Riley R."/>
            <person name="Barry K."/>
            <person name="Blanchette R.A."/>
            <person name="Henrissat B."/>
            <person name="Martinez A.T."/>
            <person name="Otillar R."/>
            <person name="Spatafora J.W."/>
            <person name="Yadav J.S."/>
            <person name="Aerts A."/>
            <person name="Benoit I."/>
            <person name="Boyd A."/>
            <person name="Carlson A."/>
            <person name="Copeland A."/>
            <person name="Coutinho P.M."/>
            <person name="de Vries R.P."/>
            <person name="Ferreira P."/>
            <person name="Findley K."/>
            <person name="Foster B."/>
            <person name="Gaskell J."/>
            <person name="Glotzer D."/>
            <person name="Gorecki P."/>
            <person name="Heitman J."/>
            <person name="Hesse C."/>
            <person name="Hori C."/>
            <person name="Igarashi K."/>
            <person name="Jurgens J.A."/>
            <person name="Kallen N."/>
            <person name="Kersten P."/>
            <person name="Kohler A."/>
            <person name="Kuees U."/>
            <person name="Kumar T.K.A."/>
            <person name="Kuo A."/>
            <person name="LaButti K."/>
            <person name="Larrondo L.F."/>
            <person name="Lindquist E."/>
            <person name="Ling A."/>
            <person name="Lombard V."/>
            <person name="Lucas S."/>
            <person name="Lundell T."/>
            <person name="Martin R."/>
            <person name="McLaughlin D.J."/>
            <person name="Morgenstern I."/>
            <person name="Morin E."/>
            <person name="Murat C."/>
            <person name="Nagy L.G."/>
            <person name="Nolan M."/>
            <person name="Ohm R.A."/>
            <person name="Patyshakuliyeva A."/>
            <person name="Rokas A."/>
            <person name="Ruiz-Duenas F.J."/>
            <person name="Sabat G."/>
            <person name="Salamov A."/>
            <person name="Samejima M."/>
            <person name="Schmutz J."/>
            <person name="Slot J.C."/>
            <person name="St John F."/>
            <person name="Stenlid J."/>
            <person name="Sun H."/>
            <person name="Sun S."/>
            <person name="Syed K."/>
            <person name="Tsang A."/>
            <person name="Wiebenga A."/>
            <person name="Young D."/>
            <person name="Pisabarro A."/>
            <person name="Eastwood D.C."/>
            <person name="Martin F."/>
            <person name="Cullen D."/>
            <person name="Grigoriev I.V."/>
            <person name="Hibbett D.S."/>
        </authorList>
    </citation>
    <scope>NUCLEOTIDE SEQUENCE</scope>
    <source>
        <strain evidence="4">FP-58527</strain>
    </source>
</reference>
<organism evidence="3 4">
    <name type="scientific">Fomitopsis schrenkii</name>
    <name type="common">Brown rot fungus</name>
    <dbReference type="NCBI Taxonomy" id="2126942"/>
    <lineage>
        <taxon>Eukaryota</taxon>
        <taxon>Fungi</taxon>
        <taxon>Dikarya</taxon>
        <taxon>Basidiomycota</taxon>
        <taxon>Agaricomycotina</taxon>
        <taxon>Agaricomycetes</taxon>
        <taxon>Polyporales</taxon>
        <taxon>Fomitopsis</taxon>
    </lineage>
</organism>
<dbReference type="AlphaFoldDB" id="S8F7M8"/>
<dbReference type="HOGENOM" id="CLU_010790_2_3_1"/>
<evidence type="ECO:0000313" key="3">
    <source>
        <dbReference type="EMBL" id="EPS97640.1"/>
    </source>
</evidence>
<evidence type="ECO:0000259" key="2">
    <source>
        <dbReference type="PROSITE" id="PS50181"/>
    </source>
</evidence>
<dbReference type="EMBL" id="KE504174">
    <property type="protein sequence ID" value="EPS97640.1"/>
    <property type="molecule type" value="Genomic_DNA"/>
</dbReference>
<name>S8F7M8_FOMSC</name>
<feature type="domain" description="F-box" evidence="2">
    <location>
        <begin position="41"/>
        <end position="90"/>
    </location>
</feature>
<evidence type="ECO:0000313" key="4">
    <source>
        <dbReference type="Proteomes" id="UP000015241"/>
    </source>
</evidence>
<dbReference type="InterPro" id="IPR036047">
    <property type="entry name" value="F-box-like_dom_sf"/>
</dbReference>
<dbReference type="OrthoDB" id="2322499at2759"/>
<gene>
    <name evidence="3" type="ORF">FOMPIDRAFT_1042822</name>
</gene>
<dbReference type="Proteomes" id="UP000015241">
    <property type="component" value="Unassembled WGS sequence"/>
</dbReference>
<dbReference type="PROSITE" id="PS50181">
    <property type="entry name" value="FBOX"/>
    <property type="match status" value="1"/>
</dbReference>
<feature type="region of interest" description="Disordered" evidence="1">
    <location>
        <begin position="1"/>
        <end position="21"/>
    </location>
</feature>
<dbReference type="InterPro" id="IPR001810">
    <property type="entry name" value="F-box_dom"/>
</dbReference>
<dbReference type="InParanoid" id="S8F7M8"/>
<keyword evidence="4" id="KW-1185">Reference proteome</keyword>
<evidence type="ECO:0000256" key="1">
    <source>
        <dbReference type="SAM" id="MobiDB-lite"/>
    </source>
</evidence>
<dbReference type="SUPFAM" id="SSF81383">
    <property type="entry name" value="F-box domain"/>
    <property type="match status" value="1"/>
</dbReference>
<dbReference type="STRING" id="743788.S8F7M8"/>
<sequence>MRMKPKRLKSAPEDENTPPGPAVAVWGKKKSAFRCKRGVFSKILRELPEEIEYEIFSHLDSGSFLNLAMSCKFLWKKYTAPEKSRFWVRCRQNAGLPDCPPHLTERAFAHLVYMKCCHSWYQQCGKPRVSRIIWVASARYCDACVNQCMVGIRAFFEDSANEEMRDFESLLPTVKVNDRLSFSLPYLERLVGKWKDAKTENLSWEAFEAGQREHLQALSAHVETCKRWKKAADVARAQERRRLHDQRYSFIRSTLLATGYEEALLAFADSKLRQLKQVHGTAYLDNKGWAKIEPQVIKFMDNMQVAQVFAERIQKFARYFGQVKEEHLHDKDIAWWPGTVDLLLMQGTSYRTSLTTGSMEESETDLPALKAEIRRDVSRWLLERKAELEDIIRDLKPDVYPEDVQAVELAVCVLRCYGCGYNVRFPELLVHRCFRGQDCSGWSWDWAIQKELQLRDDVFEQTVIETLGYCPWSAGEDAARHLRRSKNEQPVNTMFTPCGPLTQSKAMETVQSCGKDPLRATWKEMDECNPIFSQPTSPLGTGVTVMSWRYAVTTLFLFPDGLESRGDWKVDDPDLPPAARVAVTKEYRLEEQGVRTQPIFCCARCPDPFLARMTYAEAVDHVSKSHAKEGGSIEGGDIYCNPHHWAMWASPMTVE</sequence>
<protein>
    <recommendedName>
        <fullName evidence="2">F-box domain-containing protein</fullName>
    </recommendedName>
</protein>
<accession>S8F7M8</accession>
<proteinExistence type="predicted"/>